<dbReference type="EMBL" id="FOLH01000005">
    <property type="protein sequence ID" value="SFC39874.1"/>
    <property type="molecule type" value="Genomic_DNA"/>
</dbReference>
<dbReference type="Pfam" id="PF06804">
    <property type="entry name" value="Lipoprotein_18"/>
    <property type="match status" value="1"/>
</dbReference>
<organism evidence="2 3">
    <name type="scientific">Marinospirillum celere</name>
    <dbReference type="NCBI Taxonomy" id="1122252"/>
    <lineage>
        <taxon>Bacteria</taxon>
        <taxon>Pseudomonadati</taxon>
        <taxon>Pseudomonadota</taxon>
        <taxon>Gammaproteobacteria</taxon>
        <taxon>Oceanospirillales</taxon>
        <taxon>Oceanospirillaceae</taxon>
        <taxon>Marinospirillum</taxon>
    </lineage>
</organism>
<evidence type="ECO:0000313" key="3">
    <source>
        <dbReference type="Proteomes" id="UP000199058"/>
    </source>
</evidence>
<dbReference type="STRING" id="1122252.SAMN05660443_2517"/>
<keyword evidence="3" id="KW-1185">Reference proteome</keyword>
<accession>A0A1I1IUF3</accession>
<evidence type="ECO:0000256" key="1">
    <source>
        <dbReference type="SAM" id="MobiDB-lite"/>
    </source>
</evidence>
<dbReference type="Gene3D" id="3.30.310.170">
    <property type="entry name" value="Outer membrane protein assembly factor BamC"/>
    <property type="match status" value="1"/>
</dbReference>
<dbReference type="InterPro" id="IPR042268">
    <property type="entry name" value="BamC_C"/>
</dbReference>
<proteinExistence type="predicted"/>
<reference evidence="2 3" key="1">
    <citation type="submission" date="2016-10" db="EMBL/GenBank/DDBJ databases">
        <authorList>
            <person name="de Groot N.N."/>
        </authorList>
    </citation>
    <scope>NUCLEOTIDE SEQUENCE [LARGE SCALE GENOMIC DNA]</scope>
    <source>
        <strain evidence="2 3">DSM 18438</strain>
    </source>
</reference>
<name>A0A1I1IUF3_9GAMM</name>
<feature type="compositionally biased region" description="Basic and acidic residues" evidence="1">
    <location>
        <begin position="25"/>
        <end position="52"/>
    </location>
</feature>
<dbReference type="RefSeq" id="WP_091964299.1">
    <property type="nucleotide sequence ID" value="NZ_FOLH01000005.1"/>
</dbReference>
<dbReference type="AlphaFoldDB" id="A0A1I1IUF3"/>
<gene>
    <name evidence="2" type="ORF">SAMN05660443_2517</name>
</gene>
<evidence type="ECO:0000313" key="2">
    <source>
        <dbReference type="EMBL" id="SFC39874.1"/>
    </source>
</evidence>
<dbReference type="Proteomes" id="UP000199058">
    <property type="component" value="Unassembled WGS sequence"/>
</dbReference>
<dbReference type="PROSITE" id="PS51257">
    <property type="entry name" value="PROKAR_LIPOPROTEIN"/>
    <property type="match status" value="1"/>
</dbReference>
<protein>
    <submittedName>
        <fullName evidence="2">NlpB/DapX lipoprotein</fullName>
    </submittedName>
</protein>
<dbReference type="OrthoDB" id="6199301at2"/>
<keyword evidence="2" id="KW-0449">Lipoprotein</keyword>
<sequence>MKPVQTYTAVALLSALVVSGCSSSEYRDRADDYRDAEKAEHALPDDIRHRDAMPIPQAERSAQARSGDVPRPESMRITGSDTPIVDQRTDEDAAWLLVQRSPAEVWPALQAYSDELDVAVTGSNPGRGEILLEADQASDLAAQRIELRQGVRRGTSEVRLRSVEDNRTLAFSEYDRTRLMGLENYLQASLQEGDQRVSQQAQTLHSTRNVRLVDRDGRQVLVFRLEYDRVWSELVRLLEDEFDEDIQRLDDFNRSEGRFYLRYVPQDERRRGFFARLFRRGPGADEHHYQLYLAEYNNELDLLVEVEPGEAAPVAVEEELLRWLERQLR</sequence>
<feature type="region of interest" description="Disordered" evidence="1">
    <location>
        <begin position="23"/>
        <end position="83"/>
    </location>
</feature>
<dbReference type="InterPro" id="IPR010653">
    <property type="entry name" value="NlpB/DapX"/>
</dbReference>